<evidence type="ECO:0000313" key="7">
    <source>
        <dbReference type="EMBL" id="KPC66699.1"/>
    </source>
</evidence>
<evidence type="ECO:0000259" key="6">
    <source>
        <dbReference type="Pfam" id="PF21036"/>
    </source>
</evidence>
<dbReference type="Proteomes" id="UP000037982">
    <property type="component" value="Unassembled WGS sequence"/>
</dbReference>
<dbReference type="AlphaFoldDB" id="A0A0N0H401"/>
<dbReference type="GO" id="GO:0008194">
    <property type="term" value="F:UDP-glycosyltransferase activity"/>
    <property type="evidence" value="ECO:0007669"/>
    <property type="project" value="InterPro"/>
</dbReference>
<dbReference type="PATRIC" id="fig|66876.3.peg.82"/>
<feature type="domain" description="Erythromycin biosynthesis protein CIII-like N-terminal" evidence="6">
    <location>
        <begin position="22"/>
        <end position="248"/>
    </location>
</feature>
<feature type="domain" description="Erythromycin biosynthesis protein CIII-like C-terminal" evidence="5">
    <location>
        <begin position="266"/>
        <end position="410"/>
    </location>
</feature>
<evidence type="ECO:0000256" key="4">
    <source>
        <dbReference type="ARBA" id="ARBA00023194"/>
    </source>
</evidence>
<evidence type="ECO:0000259" key="5">
    <source>
        <dbReference type="Pfam" id="PF06722"/>
    </source>
</evidence>
<dbReference type="InterPro" id="IPR002213">
    <property type="entry name" value="UDP_glucos_trans"/>
</dbReference>
<dbReference type="PANTHER" id="PTHR48050:SF13">
    <property type="entry name" value="STEROL 3-BETA-GLUCOSYLTRANSFERASE UGT80A2"/>
    <property type="match status" value="1"/>
</dbReference>
<dbReference type="Gene3D" id="3.40.50.2000">
    <property type="entry name" value="Glycogen Phosphorylase B"/>
    <property type="match status" value="2"/>
</dbReference>
<dbReference type="RefSeq" id="WP_053921809.1">
    <property type="nucleotide sequence ID" value="NZ_LGKG01000001.1"/>
</dbReference>
<dbReference type="GO" id="GO:0016758">
    <property type="term" value="F:hexosyltransferase activity"/>
    <property type="evidence" value="ECO:0007669"/>
    <property type="project" value="UniProtKB-ARBA"/>
</dbReference>
<dbReference type="InterPro" id="IPR030953">
    <property type="entry name" value="Glycosyl_450act"/>
</dbReference>
<protein>
    <submittedName>
        <fullName evidence="7">Uncharacterized protein</fullName>
    </submittedName>
</protein>
<comment type="caution">
    <text evidence="7">The sequence shown here is derived from an EMBL/GenBank/DDBJ whole genome shotgun (WGS) entry which is preliminary data.</text>
</comment>
<evidence type="ECO:0000256" key="2">
    <source>
        <dbReference type="ARBA" id="ARBA00022676"/>
    </source>
</evidence>
<keyword evidence="8" id="KW-1185">Reference proteome</keyword>
<gene>
    <name evidence="7" type="ORF">ADL29_00365</name>
</gene>
<dbReference type="PANTHER" id="PTHR48050">
    <property type="entry name" value="STEROL 3-BETA-GLUCOSYLTRANSFERASE"/>
    <property type="match status" value="1"/>
</dbReference>
<keyword evidence="2" id="KW-0328">Glycosyltransferase</keyword>
<reference evidence="8" key="1">
    <citation type="submission" date="2015-07" db="EMBL/GenBank/DDBJ databases">
        <authorList>
            <person name="Ju K.-S."/>
            <person name="Doroghazi J.R."/>
            <person name="Metcalf W.W."/>
        </authorList>
    </citation>
    <scope>NUCLEOTIDE SEQUENCE [LARGE SCALE GENOMIC DNA]</scope>
    <source>
        <strain evidence="8">NRRL ISP-5002</strain>
    </source>
</reference>
<keyword evidence="3" id="KW-0808">Transferase</keyword>
<dbReference type="FunFam" id="3.40.50.2000:FF:000072">
    <property type="entry name" value="Glycosyl transferase"/>
    <property type="match status" value="1"/>
</dbReference>
<keyword evidence="4" id="KW-0045">Antibiotic biosynthesis</keyword>
<dbReference type="EMBL" id="LGKG01000001">
    <property type="protein sequence ID" value="KPC66699.1"/>
    <property type="molecule type" value="Genomic_DNA"/>
</dbReference>
<dbReference type="InterPro" id="IPR010610">
    <property type="entry name" value="EryCIII-like_C"/>
</dbReference>
<dbReference type="InterPro" id="IPR050426">
    <property type="entry name" value="Glycosyltransferase_28"/>
</dbReference>
<evidence type="ECO:0000256" key="1">
    <source>
        <dbReference type="ARBA" id="ARBA00006962"/>
    </source>
</evidence>
<organism evidence="7 8">
    <name type="scientific">Streptomyces chattanoogensis</name>
    <dbReference type="NCBI Taxonomy" id="66876"/>
    <lineage>
        <taxon>Bacteria</taxon>
        <taxon>Bacillati</taxon>
        <taxon>Actinomycetota</taxon>
        <taxon>Actinomycetes</taxon>
        <taxon>Kitasatosporales</taxon>
        <taxon>Streptomycetaceae</taxon>
        <taxon>Streptomyces</taxon>
    </lineage>
</organism>
<accession>A0A0N0H401</accession>
<dbReference type="GO" id="GO:0017000">
    <property type="term" value="P:antibiotic biosynthetic process"/>
    <property type="evidence" value="ECO:0007669"/>
    <property type="project" value="UniProtKB-KW"/>
</dbReference>
<dbReference type="Pfam" id="PF21036">
    <property type="entry name" value="EryCIII-like_N"/>
    <property type="match status" value="1"/>
</dbReference>
<name>A0A0N0H401_9ACTN</name>
<dbReference type="NCBIfam" id="TIGR04516">
    <property type="entry name" value="glycosyl_450act"/>
    <property type="match status" value="1"/>
</dbReference>
<dbReference type="InterPro" id="IPR048284">
    <property type="entry name" value="EryCIII-like_N"/>
</dbReference>
<evidence type="ECO:0000256" key="3">
    <source>
        <dbReference type="ARBA" id="ARBA00022679"/>
    </source>
</evidence>
<dbReference type="CDD" id="cd03784">
    <property type="entry name" value="GT1_Gtf-like"/>
    <property type="match status" value="1"/>
</dbReference>
<proteinExistence type="inferred from homology"/>
<comment type="similarity">
    <text evidence="1">Belongs to the glycosyltransferase 28 family.</text>
</comment>
<dbReference type="SUPFAM" id="SSF53756">
    <property type="entry name" value="UDP-Glycosyltransferase/glycogen phosphorylase"/>
    <property type="match status" value="1"/>
</dbReference>
<evidence type="ECO:0000313" key="8">
    <source>
        <dbReference type="Proteomes" id="UP000037982"/>
    </source>
</evidence>
<sequence length="416" mass="45610">MRVLFAVFPATAHVHPIVPLAWALQNAGHEVRVAIHPDAVDLVTSAGLAAVPLGSRDKLASVVEFNTNPDLTDSLDDALFLDTADTSGWEEQWERMCKVLSLYRQVLPDLVDFTRSWKPDLVVWDQFCVPAAVAARVSGAAQARMLWGRDNIGWLRARSREHLAARGAQPLEDPVHALMEGMLTPYGLEYEEELLLGQWTIDPMPKGMQLPVDLPFLSMRRIPFNGTASVPSWVNERPERPRVCLTLGVGGRGRQLFRQSGVSFAEVVEAVAELDVELVATVGAAQRSSIAAVPDNVRLVEYIPLSYLLPTCSAVIYHGGGGTFAASVAHRVPQLITPMLFWGETTIAKHVADSGAGLVIDSNRFTADALQKGLTRLLEDQSFQDGAAALHREWEETPSPADLVPVLEELTARHRR</sequence>
<dbReference type="Pfam" id="PF06722">
    <property type="entry name" value="EryCIII-like_C"/>
    <property type="match status" value="1"/>
</dbReference>